<feature type="region of interest" description="Disordered" evidence="1">
    <location>
        <begin position="700"/>
        <end position="736"/>
    </location>
</feature>
<dbReference type="InterPro" id="IPR001194">
    <property type="entry name" value="cDENN_dom"/>
</dbReference>
<feature type="compositionally biased region" description="Polar residues" evidence="1">
    <location>
        <begin position="700"/>
        <end position="715"/>
    </location>
</feature>
<feature type="compositionally biased region" description="Basic residues" evidence="1">
    <location>
        <begin position="939"/>
        <end position="949"/>
    </location>
</feature>
<dbReference type="AlphaFoldDB" id="A0AAW2Z2P5"/>
<reference evidence="3 4" key="1">
    <citation type="submission" date="2024-03" db="EMBL/GenBank/DDBJ databases">
        <title>The Acrasis kona genome and developmental transcriptomes reveal deep origins of eukaryotic multicellular pathways.</title>
        <authorList>
            <person name="Sheikh S."/>
            <person name="Fu C.-J."/>
            <person name="Brown M.W."/>
            <person name="Baldauf S.L."/>
        </authorList>
    </citation>
    <scope>NUCLEOTIDE SEQUENCE [LARGE SCALE GENOMIC DNA]</scope>
    <source>
        <strain evidence="3 4">ATCC MYA-3509</strain>
    </source>
</reference>
<evidence type="ECO:0000259" key="2">
    <source>
        <dbReference type="PROSITE" id="PS50211"/>
    </source>
</evidence>
<dbReference type="Gene3D" id="3.30.450.200">
    <property type="match status" value="1"/>
</dbReference>
<dbReference type="Proteomes" id="UP001431209">
    <property type="component" value="Unassembled WGS sequence"/>
</dbReference>
<feature type="domain" description="UDENN" evidence="2">
    <location>
        <begin position="25"/>
        <end position="560"/>
    </location>
</feature>
<accession>A0AAW2Z2P5</accession>
<dbReference type="SMART" id="SM00799">
    <property type="entry name" value="DENN"/>
    <property type="match status" value="1"/>
</dbReference>
<gene>
    <name evidence="3" type="ORF">AKO1_011546</name>
</gene>
<feature type="region of interest" description="Disordered" evidence="1">
    <location>
        <begin position="916"/>
        <end position="956"/>
    </location>
</feature>
<protein>
    <recommendedName>
        <fullName evidence="2">UDENN domain-containing protein</fullName>
    </recommendedName>
</protein>
<dbReference type="Pfam" id="PF03456">
    <property type="entry name" value="uDENN"/>
    <property type="match status" value="1"/>
</dbReference>
<organism evidence="3 4">
    <name type="scientific">Acrasis kona</name>
    <dbReference type="NCBI Taxonomy" id="1008807"/>
    <lineage>
        <taxon>Eukaryota</taxon>
        <taxon>Discoba</taxon>
        <taxon>Heterolobosea</taxon>
        <taxon>Tetramitia</taxon>
        <taxon>Eutetramitia</taxon>
        <taxon>Acrasidae</taxon>
        <taxon>Acrasis</taxon>
    </lineage>
</organism>
<dbReference type="SMART" id="SM00801">
    <property type="entry name" value="dDENN"/>
    <property type="match status" value="1"/>
</dbReference>
<name>A0AAW2Z2P5_9EUKA</name>
<feature type="region of interest" description="Disordered" evidence="1">
    <location>
        <begin position="787"/>
        <end position="838"/>
    </location>
</feature>
<comment type="caution">
    <text evidence="3">The sequence shown here is derived from an EMBL/GenBank/DDBJ whole genome shotgun (WGS) entry which is preliminary data.</text>
</comment>
<dbReference type="Pfam" id="PF03455">
    <property type="entry name" value="dDENN"/>
    <property type="match status" value="1"/>
</dbReference>
<feature type="compositionally biased region" description="Polar residues" evidence="1">
    <location>
        <begin position="922"/>
        <end position="935"/>
    </location>
</feature>
<feature type="region of interest" description="Disordered" evidence="1">
    <location>
        <begin position="977"/>
        <end position="1008"/>
    </location>
</feature>
<dbReference type="GO" id="GO:0031410">
    <property type="term" value="C:cytoplasmic vesicle"/>
    <property type="evidence" value="ECO:0007669"/>
    <property type="project" value="TreeGrafter"/>
</dbReference>
<dbReference type="PANTHER" id="PTHR12296">
    <property type="entry name" value="DENN DOMAIN-CONTAINING PROTEIN 4"/>
    <property type="match status" value="1"/>
</dbReference>
<dbReference type="InterPro" id="IPR051696">
    <property type="entry name" value="DENN_Domain_GEFs"/>
</dbReference>
<evidence type="ECO:0000313" key="4">
    <source>
        <dbReference type="Proteomes" id="UP001431209"/>
    </source>
</evidence>
<dbReference type="InterPro" id="IPR005112">
    <property type="entry name" value="dDENN_dom"/>
</dbReference>
<dbReference type="Pfam" id="PF02141">
    <property type="entry name" value="DENN"/>
    <property type="match status" value="1"/>
</dbReference>
<dbReference type="GO" id="GO:0032483">
    <property type="term" value="P:regulation of Rab protein signal transduction"/>
    <property type="evidence" value="ECO:0007669"/>
    <property type="project" value="TreeGrafter"/>
</dbReference>
<evidence type="ECO:0000313" key="3">
    <source>
        <dbReference type="EMBL" id="KAL0483263.1"/>
    </source>
</evidence>
<feature type="compositionally biased region" description="Polar residues" evidence="1">
    <location>
        <begin position="805"/>
        <end position="821"/>
    </location>
</feature>
<dbReference type="PROSITE" id="PS50211">
    <property type="entry name" value="DENN"/>
    <property type="match status" value="1"/>
</dbReference>
<evidence type="ECO:0000256" key="1">
    <source>
        <dbReference type="SAM" id="MobiDB-lite"/>
    </source>
</evidence>
<dbReference type="SMART" id="SM00800">
    <property type="entry name" value="uDENN"/>
    <property type="match status" value="1"/>
</dbReference>
<feature type="compositionally biased region" description="Basic residues" evidence="1">
    <location>
        <begin position="716"/>
        <end position="726"/>
    </location>
</feature>
<dbReference type="EMBL" id="JAOPGA020000946">
    <property type="protein sequence ID" value="KAL0483263.1"/>
    <property type="molecule type" value="Genomic_DNA"/>
</dbReference>
<dbReference type="InterPro" id="IPR043153">
    <property type="entry name" value="DENN_C"/>
</dbReference>
<dbReference type="PANTHER" id="PTHR12296:SF21">
    <property type="entry name" value="DENN DOMAIN-CONTAINING PROTEIN 3"/>
    <property type="match status" value="1"/>
</dbReference>
<proteinExistence type="predicted"/>
<dbReference type="InterPro" id="IPR037516">
    <property type="entry name" value="Tripartite_DENN"/>
</dbReference>
<feature type="compositionally biased region" description="Low complexity" evidence="1">
    <location>
        <begin position="997"/>
        <end position="1008"/>
    </location>
</feature>
<dbReference type="InterPro" id="IPR005113">
    <property type="entry name" value="uDENN_dom"/>
</dbReference>
<dbReference type="Gene3D" id="3.40.50.11500">
    <property type="match status" value="1"/>
</dbReference>
<keyword evidence="4" id="KW-1185">Reference proteome</keyword>
<sequence length="1139" mass="127689">MTNKLADYFVVVGLDEAIIPITTSNLKGVEDVTIEKLFFKASVVDRYPFQDDSDSPLSHEVGLFCQPGGVIISENCDLPEFFTFILTGGDGARSYGACLRFFEEVEPKTTTLLHTVIESLKDQIQTRNSLMTSHDATDTDDAVDVDEEVVLENDENEMVSARRSSLNVTEGTSLSPTFLISTEEHQLIQELSKKEKKKKQKSLYASKSFCLLSHWPFYRLFKTFLTELYRISITPGKVPLERIISNFMSEVPLPPQGLAEVQYTIGEKSVYITRPPPNDLPLSEVNFEILFKVLSVENILFLFNCILNERQILFYSTHLSLLNVVSEALCSFIHPFHWHHVYIPVLPRSCIEFIAAPVPFIMGCDSSFLSGIHIPQDVIKVNLDNNMIGAATTRLPKLPERQFNNLKMDISKIVRDRGAIKNPTGSSYFDIQHIDCAFNLAPIPDEVNFGLSGLSRATTPTTPGIAPKFDAHSIRLAFYRFFVSLFSKIEQCIMHTSDSQEALQEARQNVFLFDTNDHFKKDQFIRDLPDTARPFMKVFLETQAFNRFMMDCMLTPEMSAIRMFLESIQDKSNKSKFGVLSRRDTPFLNDKSLAVSTTVIAISPDTTNLPPNQVYFYPKIPKLDPKLVNQPRRVKQLCSNGDIQNQRTSASPITPLEACNKDIIDSWKTILTTLVALSNQIGKKKSQVLMGKFRDAQSIPVTSNESKQVPTSLHNTPRKRGHHRTHSVPISLGGTQSMSLGGSVDLGEIDFTDIDADMSMLTSGDSSGSQVSFAGASLMFNHPQLSMLRDHSNNNTPPSAPSSPIGLSSGTNSFDQSNMPRQPSFDDGIMDQSTDSQAHQVRAKEIQDSNLFSRFHFDVRDQCSNCMQMLSEKDIKGGWEKSAQEYRTTCPLCGAKFVPRFTIIIDKVGSYQGEHSPLPSVIPQSHSNTLTVPTETRSRPQHAHVHKRVQSSLNESPTVNRLAARFNGLMSAIKKTSSDLGAGGNNGSVTPNDETSNHSGSSQDGSSSVFSNAMFDDEKLYHKLRYEYLSPLVLKKEVENLLGKEVTADAKLFKEHPLIFWNLICHFRGLLIPLNFLLPSVDWMTIMEDLTDIIDESKSPGVQKKTQRGMSIVQEEQEMLEAIERMNRLNMQGSQRNKK</sequence>